<dbReference type="EMBL" id="LWAF01000003">
    <property type="protein sequence ID" value="ODN30906.1"/>
    <property type="molecule type" value="Genomic_DNA"/>
</dbReference>
<dbReference type="Gene3D" id="2.40.10.220">
    <property type="entry name" value="predicted glycosyltransferase like domains"/>
    <property type="match status" value="1"/>
</dbReference>
<dbReference type="Pfam" id="PF12945">
    <property type="entry name" value="PilZNR"/>
    <property type="match status" value="1"/>
</dbReference>
<evidence type="ECO:0000259" key="1">
    <source>
        <dbReference type="Pfam" id="PF07238"/>
    </source>
</evidence>
<comment type="caution">
    <text evidence="3">The sequence shown here is derived from an EMBL/GenBank/DDBJ whole genome shotgun (WGS) entry which is preliminary data.</text>
</comment>
<dbReference type="InterPro" id="IPR009875">
    <property type="entry name" value="PilZ_domain"/>
</dbReference>
<dbReference type="SUPFAM" id="SSF141371">
    <property type="entry name" value="PilZ domain-like"/>
    <property type="match status" value="1"/>
</dbReference>
<dbReference type="InterPro" id="IPR009926">
    <property type="entry name" value="T3SS_YcgR_PilZN"/>
</dbReference>
<protein>
    <submittedName>
        <fullName evidence="3">Pilus assembly protein PilZ</fullName>
    </submittedName>
</protein>
<sequence>MMAYVELVDAQKVLKVGLPAVINITMVRELEGSFKTNISDIDFGRKILFLSIPSYKGRFVPIPKGVRMNVNVFDRSSIYEFDTISLGVVKLDNMYVIPVPFPDEVRKTERRKFVRIPLYLEGRLYLSPEEDAESFPFTTRNVSAGGMLIVTKKHLNPGDIIYVDLTFEENLALVKQKTKVVREDPMVEDGFVFGTQFLDLPAQLETKLVRFIFQKELKMRNVKR</sequence>
<evidence type="ECO:0000313" key="4">
    <source>
        <dbReference type="Proteomes" id="UP000094570"/>
    </source>
</evidence>
<dbReference type="Proteomes" id="UP000094570">
    <property type="component" value="Unassembled WGS sequence"/>
</dbReference>
<dbReference type="STRING" id="1008305.A4H02_03330"/>
<dbReference type="AlphaFoldDB" id="A0A1E3G3Q0"/>
<evidence type="ECO:0000259" key="2">
    <source>
        <dbReference type="Pfam" id="PF12945"/>
    </source>
</evidence>
<accession>A0A1E3G3Q0</accession>
<proteinExistence type="predicted"/>
<keyword evidence="4" id="KW-1185">Reference proteome</keyword>
<organism evidence="3 4">
    <name type="scientific">Fervidobacterium thailandense</name>
    <dbReference type="NCBI Taxonomy" id="1008305"/>
    <lineage>
        <taxon>Bacteria</taxon>
        <taxon>Thermotogati</taxon>
        <taxon>Thermotogota</taxon>
        <taxon>Thermotogae</taxon>
        <taxon>Thermotogales</taxon>
        <taxon>Fervidobacteriaceae</taxon>
        <taxon>Fervidobacterium</taxon>
    </lineage>
</organism>
<reference evidence="4" key="1">
    <citation type="submission" date="2016-04" db="EMBL/GenBank/DDBJ databases">
        <title>The genome sequence project of a novel Fervidobacterium isolate from a hot spring in Thailand.</title>
        <authorList>
            <person name="Gonzalez J.M."/>
            <person name="Cuecas A."/>
            <person name="Kanoksilapatham W."/>
        </authorList>
    </citation>
    <scope>NUCLEOTIDE SEQUENCE [LARGE SCALE GENOMIC DNA]</scope>
    <source>
        <strain evidence="4">FC2004</strain>
    </source>
</reference>
<feature type="domain" description="PilZ" evidence="1">
    <location>
        <begin position="109"/>
        <end position="214"/>
    </location>
</feature>
<dbReference type="Pfam" id="PF07238">
    <property type="entry name" value="PilZ"/>
    <property type="match status" value="1"/>
</dbReference>
<dbReference type="GO" id="GO:0035438">
    <property type="term" value="F:cyclic-di-GMP binding"/>
    <property type="evidence" value="ECO:0007669"/>
    <property type="project" value="InterPro"/>
</dbReference>
<evidence type="ECO:0000313" key="3">
    <source>
        <dbReference type="EMBL" id="ODN30906.1"/>
    </source>
</evidence>
<name>A0A1E3G3Q0_9BACT</name>
<gene>
    <name evidence="3" type="ORF">A4H02_03330</name>
</gene>
<dbReference type="OrthoDB" id="37095at2"/>
<feature type="domain" description="Type III secretion system flagellar brake protein YcgR PilZN" evidence="2">
    <location>
        <begin position="16"/>
        <end position="102"/>
    </location>
</feature>